<feature type="domain" description="Cadherin-like beta-sandwich-like" evidence="9">
    <location>
        <begin position="1153"/>
        <end position="1233"/>
    </location>
</feature>
<reference evidence="10" key="1">
    <citation type="submission" date="2020-08" db="EMBL/GenBank/DDBJ databases">
        <title>Genome public.</title>
        <authorList>
            <person name="Liu C."/>
            <person name="Sun Q."/>
        </authorList>
    </citation>
    <scope>NUCLEOTIDE SEQUENCE</scope>
    <source>
        <strain evidence="10">NSJ-54</strain>
    </source>
</reference>
<protein>
    <submittedName>
        <fullName evidence="10">GH32 C-terminal domain-containing protein</fullName>
    </submittedName>
</protein>
<evidence type="ECO:0000256" key="4">
    <source>
        <dbReference type="SAM" id="MobiDB-lite"/>
    </source>
</evidence>
<feature type="compositionally biased region" description="Low complexity" evidence="4">
    <location>
        <begin position="1237"/>
        <end position="1253"/>
    </location>
</feature>
<dbReference type="Pfam" id="PF00251">
    <property type="entry name" value="Glyco_hydro_32N"/>
    <property type="match status" value="1"/>
</dbReference>
<gene>
    <name evidence="10" type="ORF">H8709_05785</name>
</gene>
<feature type="transmembrane region" description="Helical" evidence="5">
    <location>
        <begin position="1283"/>
        <end position="1302"/>
    </location>
</feature>
<comment type="caution">
    <text evidence="10">The sequence shown here is derived from an EMBL/GenBank/DDBJ whole genome shotgun (WGS) entry which is preliminary data.</text>
</comment>
<comment type="similarity">
    <text evidence="1">Belongs to the glycosyl hydrolase 32 family.</text>
</comment>
<keyword evidence="5" id="KW-0812">Transmembrane</keyword>
<feature type="signal peptide" evidence="6">
    <location>
        <begin position="1"/>
        <end position="33"/>
    </location>
</feature>
<accession>A0A926EAJ2</accession>
<dbReference type="SMART" id="SM00640">
    <property type="entry name" value="Glyco_32"/>
    <property type="match status" value="1"/>
</dbReference>
<dbReference type="Gene3D" id="2.60.120.560">
    <property type="entry name" value="Exo-inulinase, domain 1"/>
    <property type="match status" value="4"/>
</dbReference>
<dbReference type="Gene3D" id="2.115.10.20">
    <property type="entry name" value="Glycosyl hydrolase domain, family 43"/>
    <property type="match status" value="1"/>
</dbReference>
<proteinExistence type="inferred from homology"/>
<evidence type="ECO:0000256" key="3">
    <source>
        <dbReference type="ARBA" id="ARBA00023295"/>
    </source>
</evidence>
<dbReference type="InterPro" id="IPR025883">
    <property type="entry name" value="Cadherin-like_domain"/>
</dbReference>
<keyword evidence="2" id="KW-0378">Hydrolase</keyword>
<dbReference type="CDD" id="cd18622">
    <property type="entry name" value="GH32_Inu-like"/>
    <property type="match status" value="1"/>
</dbReference>
<evidence type="ECO:0000313" key="11">
    <source>
        <dbReference type="Proteomes" id="UP000660861"/>
    </source>
</evidence>
<keyword evidence="5" id="KW-0472">Membrane</keyword>
<name>A0A926EAJ2_9FIRM</name>
<keyword evidence="3" id="KW-0326">Glycosidase</keyword>
<dbReference type="InterPro" id="IPR023296">
    <property type="entry name" value="Glyco_hydro_beta-prop_sf"/>
</dbReference>
<dbReference type="PANTHER" id="PTHR42800">
    <property type="entry name" value="EXOINULINASE INUD (AFU_ORTHOLOGUE AFUA_5G00480)"/>
    <property type="match status" value="1"/>
</dbReference>
<dbReference type="InterPro" id="IPR001362">
    <property type="entry name" value="Glyco_hydro_32"/>
</dbReference>
<evidence type="ECO:0000256" key="6">
    <source>
        <dbReference type="SAM" id="SignalP"/>
    </source>
</evidence>
<dbReference type="PANTHER" id="PTHR42800:SF1">
    <property type="entry name" value="EXOINULINASE INUD (AFU_ORTHOLOGUE AFUA_5G00480)"/>
    <property type="match status" value="1"/>
</dbReference>
<feature type="domain" description="Glycosyl hydrolase family 32 C-terminal" evidence="8">
    <location>
        <begin position="968"/>
        <end position="1119"/>
    </location>
</feature>
<evidence type="ECO:0000259" key="7">
    <source>
        <dbReference type="Pfam" id="PF00251"/>
    </source>
</evidence>
<evidence type="ECO:0000259" key="8">
    <source>
        <dbReference type="Pfam" id="PF08244"/>
    </source>
</evidence>
<feature type="region of interest" description="Disordered" evidence="4">
    <location>
        <begin position="1236"/>
        <end position="1281"/>
    </location>
</feature>
<evidence type="ECO:0000256" key="2">
    <source>
        <dbReference type="ARBA" id="ARBA00022801"/>
    </source>
</evidence>
<dbReference type="SUPFAM" id="SSF75005">
    <property type="entry name" value="Arabinanase/levansucrase/invertase"/>
    <property type="match status" value="1"/>
</dbReference>
<dbReference type="GO" id="GO:0005737">
    <property type="term" value="C:cytoplasm"/>
    <property type="evidence" value="ECO:0007669"/>
    <property type="project" value="TreeGrafter"/>
</dbReference>
<dbReference type="InterPro" id="IPR013320">
    <property type="entry name" value="ConA-like_dom_sf"/>
</dbReference>
<dbReference type="GO" id="GO:0005987">
    <property type="term" value="P:sucrose catabolic process"/>
    <property type="evidence" value="ECO:0007669"/>
    <property type="project" value="TreeGrafter"/>
</dbReference>
<dbReference type="RefSeq" id="WP_262397432.1">
    <property type="nucleotide sequence ID" value="NZ_JACRTC010000003.1"/>
</dbReference>
<organism evidence="10 11">
    <name type="scientific">Zongyangia hominis</name>
    <dbReference type="NCBI Taxonomy" id="2763677"/>
    <lineage>
        <taxon>Bacteria</taxon>
        <taxon>Bacillati</taxon>
        <taxon>Bacillota</taxon>
        <taxon>Clostridia</taxon>
        <taxon>Eubacteriales</taxon>
        <taxon>Oscillospiraceae</taxon>
        <taxon>Zongyangia</taxon>
    </lineage>
</organism>
<dbReference type="InterPro" id="IPR013189">
    <property type="entry name" value="Glyco_hydro_32_C"/>
</dbReference>
<keyword evidence="6" id="KW-0732">Signal</keyword>
<dbReference type="Pfam" id="PF08244">
    <property type="entry name" value="Glyco_hydro_32C"/>
    <property type="match status" value="1"/>
</dbReference>
<feature type="domain" description="Glycosyl hydrolase family 32 N-terminal" evidence="7">
    <location>
        <begin position="652"/>
        <end position="957"/>
    </location>
</feature>
<dbReference type="EMBL" id="JACRTC010000003">
    <property type="protein sequence ID" value="MBC8570337.1"/>
    <property type="molecule type" value="Genomic_DNA"/>
</dbReference>
<feature type="chain" id="PRO_5037711840" evidence="6">
    <location>
        <begin position="34"/>
        <end position="1307"/>
    </location>
</feature>
<dbReference type="Proteomes" id="UP000660861">
    <property type="component" value="Unassembled WGS sequence"/>
</dbReference>
<keyword evidence="11" id="KW-1185">Reference proteome</keyword>
<sequence>MQNLRKRRGSRLFALILALSMVVTMFVPLQASAAGNSLGNLTGDYKVEGDAVIANAATGNNFVISDTYAETFIFEADMSFVSGGTGGLLFNTAGPNDPGADWCALHIGSGSARLFCEGNHLDTVNGLEVVGGLPAGAAAPYQLKLEVSKTNIKVSVDGTIVIDKDYTGLSGGYVGFMSYGSAIKFENIKFTDTATPPSEVLGKLSGNYFSVDPDTGAVTVEEVPAEVGDKNNFVVSETFSKAFVYEADMTFLNGGTGGLVFNCATSTSQGGAWCGSCVRGGSEIRLFCEGNWGDKENGLDVFLPLPEDATQPYHLRLEVTPEGVMTVDVDGKRVIEKTYQNKIISGGYVGFMTWNSSAKFENVKFTDNTPPIVPNFKTNIEGWAGQTGEWKAMEEGYQGSGANNFAAFSTTSAKNFSYSMDLTFSGGGAGGPIFRAKPDGTAYYIATLSRGGTARILRFTQDKAGKVTGERQIGGTYNLPENKETYKIRVETYGPSVNLYVDDILAVTGSDDELLEGVFGLNLFNCIATYQNVYYEEKDPSSVSLLTGLKAEGVTFTPPYSPDVYSYKGLVPFSTDKITLTPTVSGEGDITIAGLKAQNGQPCEVPLEVGENAFTISVKDKQSGFVSSVNFKIKRQQDPELAYREKYRNQFHFSEEANWMNDPNGLMYDATTGLYHMYYQYAAGEGTTWGHAISTDLVAWTELPVAIPVDSLGNIWSGCGIIDEKNTSGLFDESTPPASRLVAIYTNQGGDETYGNQKQSLAYSTDYGTTWIKYSGNPVIKNEGNKYGEGFRDPKVQWIEDASHKNGGFWLMIVAGGRGRIFTSDNLIDWTLNDELVYHSGGEIHSECPDFFCLPVNGDPSNLKWVYTGGGTFYVVGDLVKGADGLYKFKAETDNIAPLYTGGDMYATQSYFNDAKGGRRILVSWMVDRFQSPADGKVWQGAQSLPLETTLKYKNGRYLLNSYPVEEVDSVRKDLIYSKENITVTPDTENILKDVSASLCDIEATFTPEGASSFGFNLRTKDDQKIVVTYNTQTQRISVDRTHCARTDITSGIYDMALVPMDNGKVKLRVLVDTSIIDVFGNDGESSTNCFYYVDPENAGMEFFTVGGNVTVDSMNIYSMKSTWREMERPGIPEVPDHTDAAVMTDISLSEGTLTPSFSKDEKNYTAEVANAVDTIRVTPTFTGDGKVYVGGKEVANGAASDEISLKEGANTILVQLTSNNGEEVTYTIVVTRLGAGTEPTTKPNKPGKPTTPGGSGSDWKWPEGSGSATGGKQNPQSGDHSALPAALALLAGATVVAVAVTRKKHR</sequence>
<dbReference type="GO" id="GO:0004575">
    <property type="term" value="F:sucrose alpha-glucosidase activity"/>
    <property type="evidence" value="ECO:0007669"/>
    <property type="project" value="TreeGrafter"/>
</dbReference>
<dbReference type="InterPro" id="IPR013148">
    <property type="entry name" value="Glyco_hydro_32_N"/>
</dbReference>
<evidence type="ECO:0000313" key="10">
    <source>
        <dbReference type="EMBL" id="MBC8570337.1"/>
    </source>
</evidence>
<dbReference type="Pfam" id="PF12733">
    <property type="entry name" value="Cadherin-like"/>
    <property type="match status" value="1"/>
</dbReference>
<evidence type="ECO:0000259" key="9">
    <source>
        <dbReference type="Pfam" id="PF12733"/>
    </source>
</evidence>
<keyword evidence="5" id="KW-1133">Transmembrane helix</keyword>
<evidence type="ECO:0000256" key="5">
    <source>
        <dbReference type="SAM" id="Phobius"/>
    </source>
</evidence>
<feature type="compositionally biased region" description="Polar residues" evidence="4">
    <location>
        <begin position="1271"/>
        <end position="1280"/>
    </location>
</feature>
<evidence type="ECO:0000256" key="1">
    <source>
        <dbReference type="ARBA" id="ARBA00009902"/>
    </source>
</evidence>
<dbReference type="SUPFAM" id="SSF49899">
    <property type="entry name" value="Concanavalin A-like lectins/glucanases"/>
    <property type="match status" value="1"/>
</dbReference>